<evidence type="ECO:0000256" key="8">
    <source>
        <dbReference type="PIRSR" id="PIRSR000362-2"/>
    </source>
</evidence>
<dbReference type="AlphaFoldDB" id="A0A4Q7Z4C9"/>
<dbReference type="InterPro" id="IPR055275">
    <property type="entry name" value="Ferredox_Rdtase"/>
</dbReference>
<evidence type="ECO:0000256" key="5">
    <source>
        <dbReference type="ARBA" id="ARBA00022857"/>
    </source>
</evidence>
<dbReference type="InterPro" id="IPR023753">
    <property type="entry name" value="FAD/NAD-binding_dom"/>
</dbReference>
<name>A0A4Q7Z4C9_9GAMM</name>
<keyword evidence="11" id="KW-1185">Reference proteome</keyword>
<dbReference type="Gene3D" id="3.40.50.720">
    <property type="entry name" value="NAD(P)-binding Rossmann-like Domain"/>
    <property type="match status" value="1"/>
</dbReference>
<feature type="binding site" evidence="8">
    <location>
        <position position="221"/>
    </location>
    <ligand>
        <name>NADP(+)</name>
        <dbReference type="ChEBI" id="CHEBI:58349"/>
    </ligand>
</feature>
<dbReference type="Proteomes" id="UP000292423">
    <property type="component" value="Unassembled WGS sequence"/>
</dbReference>
<feature type="binding site" evidence="7">
    <location>
        <position position="373"/>
    </location>
    <ligand>
        <name>FAD</name>
        <dbReference type="ChEBI" id="CHEBI:57692"/>
    </ligand>
</feature>
<feature type="binding site" evidence="7">
    <location>
        <position position="15"/>
    </location>
    <ligand>
        <name>FAD</name>
        <dbReference type="ChEBI" id="CHEBI:57692"/>
    </ligand>
</feature>
<keyword evidence="6" id="KW-0560">Oxidoreductase</keyword>
<feature type="binding site" evidence="8">
    <location>
        <begin position="209"/>
        <end position="210"/>
    </location>
    <ligand>
        <name>NADP(+)</name>
        <dbReference type="ChEBI" id="CHEBI:58349"/>
    </ligand>
</feature>
<feature type="binding site" evidence="7">
    <location>
        <position position="50"/>
    </location>
    <ligand>
        <name>FAD</name>
        <dbReference type="ChEBI" id="CHEBI:57692"/>
    </ligand>
</feature>
<dbReference type="PANTHER" id="PTHR48467">
    <property type="entry name" value="GLUTAMATE SYNTHASE 1 [NADH], CHLOROPLASTIC-LIKE"/>
    <property type="match status" value="1"/>
</dbReference>
<evidence type="ECO:0000256" key="4">
    <source>
        <dbReference type="ARBA" id="ARBA00022827"/>
    </source>
</evidence>
<dbReference type="PIRSF" id="PIRSF000362">
    <property type="entry name" value="FNR"/>
    <property type="match status" value="1"/>
</dbReference>
<gene>
    <name evidence="10" type="ORF">EV700_1920</name>
</gene>
<dbReference type="PRINTS" id="PR00419">
    <property type="entry name" value="ADXRDTASE"/>
</dbReference>
<keyword evidence="3" id="KW-0285">Flavoprotein</keyword>
<dbReference type="RefSeq" id="WP_130413131.1">
    <property type="nucleotide sequence ID" value="NZ_SHKX01000012.1"/>
</dbReference>
<dbReference type="GO" id="GO:0016491">
    <property type="term" value="F:oxidoreductase activity"/>
    <property type="evidence" value="ECO:0007669"/>
    <property type="project" value="UniProtKB-KW"/>
</dbReference>
<protein>
    <submittedName>
        <fullName evidence="10">Ferredoxin--NADP+ reductase</fullName>
    </submittedName>
</protein>
<feature type="binding site" evidence="7">
    <location>
        <position position="58"/>
    </location>
    <ligand>
        <name>FAD</name>
        <dbReference type="ChEBI" id="CHEBI:57692"/>
    </ligand>
</feature>
<dbReference type="InterPro" id="IPR036188">
    <property type="entry name" value="FAD/NAD-bd_sf"/>
</dbReference>
<dbReference type="Pfam" id="PF07992">
    <property type="entry name" value="Pyr_redox_2"/>
    <property type="match status" value="1"/>
</dbReference>
<evidence type="ECO:0000313" key="11">
    <source>
        <dbReference type="Proteomes" id="UP000292423"/>
    </source>
</evidence>
<dbReference type="PANTHER" id="PTHR48467:SF1">
    <property type="entry name" value="GLUTAMATE SYNTHASE 1 [NADH], CHLOROPLASTIC-LIKE"/>
    <property type="match status" value="1"/>
</dbReference>
<evidence type="ECO:0000313" key="10">
    <source>
        <dbReference type="EMBL" id="RZU45108.1"/>
    </source>
</evidence>
<feature type="domain" description="FAD/NAD(P)-binding" evidence="9">
    <location>
        <begin position="6"/>
        <end position="177"/>
    </location>
</feature>
<dbReference type="Gene3D" id="3.50.50.60">
    <property type="entry name" value="FAD/NAD(P)-binding domain"/>
    <property type="match status" value="1"/>
</dbReference>
<feature type="binding site" evidence="7">
    <location>
        <position position="94"/>
    </location>
    <ligand>
        <name>FAD</name>
        <dbReference type="ChEBI" id="CHEBI:57692"/>
    </ligand>
</feature>
<dbReference type="InterPro" id="IPR021163">
    <property type="entry name" value="Ferredox_Rdtase_adrenod"/>
</dbReference>
<keyword evidence="4 7" id="KW-0274">FAD</keyword>
<evidence type="ECO:0000259" key="9">
    <source>
        <dbReference type="Pfam" id="PF07992"/>
    </source>
</evidence>
<feature type="binding site" evidence="8">
    <location>
        <begin position="165"/>
        <end position="168"/>
    </location>
    <ligand>
        <name>NADP(+)</name>
        <dbReference type="ChEBI" id="CHEBI:58349"/>
    </ligand>
</feature>
<evidence type="ECO:0000256" key="7">
    <source>
        <dbReference type="PIRSR" id="PIRSR000362-1"/>
    </source>
</evidence>
<comment type="caution">
    <text evidence="10">The sequence shown here is derived from an EMBL/GenBank/DDBJ whole genome shotgun (WGS) entry which is preliminary data.</text>
</comment>
<evidence type="ECO:0000256" key="3">
    <source>
        <dbReference type="ARBA" id="ARBA00022630"/>
    </source>
</evidence>
<evidence type="ECO:0000256" key="1">
    <source>
        <dbReference type="ARBA" id="ARBA00001974"/>
    </source>
</evidence>
<comment type="cofactor">
    <cofactor evidence="1 7">
        <name>FAD</name>
        <dbReference type="ChEBI" id="CHEBI:57692"/>
    </cofactor>
</comment>
<reference evidence="10 11" key="1">
    <citation type="submission" date="2019-02" db="EMBL/GenBank/DDBJ databases">
        <title>Genomic Encyclopedia of Type Strains, Phase IV (KMG-IV): sequencing the most valuable type-strain genomes for metagenomic binning, comparative biology and taxonomic classification.</title>
        <authorList>
            <person name="Goeker M."/>
        </authorList>
    </citation>
    <scope>NUCLEOTIDE SEQUENCE [LARGE SCALE GENOMIC DNA]</scope>
    <source>
        <strain evidence="10 11">DSM 105135</strain>
    </source>
</reference>
<dbReference type="OrthoDB" id="9815647at2"/>
<dbReference type="SUPFAM" id="SSF51971">
    <property type="entry name" value="Nucleotide-binding domain"/>
    <property type="match status" value="2"/>
</dbReference>
<accession>A0A4Q7Z4C9</accession>
<comment type="similarity">
    <text evidence="2">Belongs to the ferredoxin--NADP reductase type 1 family.</text>
</comment>
<evidence type="ECO:0000256" key="6">
    <source>
        <dbReference type="ARBA" id="ARBA00023002"/>
    </source>
</evidence>
<dbReference type="EMBL" id="SHKX01000012">
    <property type="protein sequence ID" value="RZU45108.1"/>
    <property type="molecule type" value="Genomic_DNA"/>
</dbReference>
<proteinExistence type="inferred from homology"/>
<feature type="binding site" evidence="7">
    <location>
        <begin position="380"/>
        <end position="382"/>
    </location>
    <ligand>
        <name>FAD</name>
        <dbReference type="ChEBI" id="CHEBI:57692"/>
    </ligand>
</feature>
<keyword evidence="5 8" id="KW-0521">NADP</keyword>
<sequence length="462" mass="50779">MSRPLRVAIVGAGPAGMYAAGHLLEGAGGTFLEGRLQHLVKRPVEVDVFERLPVPWGLVRYGVAPDHPDKKRVQQVYEDIAARPGFRYFGNVELGKHVSVAELGEWYDAVIYAVGASGDAALGIPGEDLPGSLSAREFVAWYNGHPDYRDLAVDLSSERAVIIGNGNVAMDVARILSLSPDVLAKTDIADHALEALRYSRIREVVVLGRRSAFQGAFNNPELEELGELPGIDIGVDCGDSGLENEIFQEVMDDSSRRKIATLKRFSERPTQGHDRRILLKFMASPLEIQGEDGVRGLQIVRNRLERDNHGQWLAKATDQVEMLDCGLVLRANGFKGVAVPGLPFDAVRGVVPSLDGRVLRDGEVMPGHYVTGWIKRGPRGIIGTNKKCARDTVRALLADADAGSFPRTSTLDAATVERRMRECQPEYVNLAGWRRLDDREIQAGRLQGRPRVKRTRVADMLV</sequence>
<organism evidence="10 11">
    <name type="scientific">Fluviicoccus keumensis</name>
    <dbReference type="NCBI Taxonomy" id="1435465"/>
    <lineage>
        <taxon>Bacteria</taxon>
        <taxon>Pseudomonadati</taxon>
        <taxon>Pseudomonadota</taxon>
        <taxon>Gammaproteobacteria</taxon>
        <taxon>Moraxellales</taxon>
        <taxon>Moraxellaceae</taxon>
        <taxon>Fluviicoccus</taxon>
    </lineage>
</organism>
<evidence type="ECO:0000256" key="2">
    <source>
        <dbReference type="ARBA" id="ARBA00008312"/>
    </source>
</evidence>
<feature type="binding site" evidence="8">
    <location>
        <position position="380"/>
    </location>
    <ligand>
        <name>NADP(+)</name>
        <dbReference type="ChEBI" id="CHEBI:58349"/>
    </ligand>
</feature>